<keyword evidence="8 10" id="KW-0961">Cell wall biogenesis/degradation</keyword>
<dbReference type="Pfam" id="PF01427">
    <property type="entry name" value="Peptidase_M15"/>
    <property type="match status" value="2"/>
</dbReference>
<dbReference type="InterPro" id="IPR009045">
    <property type="entry name" value="Zn_M74/Hedgehog-like"/>
</dbReference>
<evidence type="ECO:0000256" key="8">
    <source>
        <dbReference type="ARBA" id="ARBA00023316"/>
    </source>
</evidence>
<proteinExistence type="inferred from homology"/>
<feature type="active site" description="Proton donor/acceptor" evidence="9">
    <location>
        <position position="236"/>
    </location>
</feature>
<comment type="caution">
    <text evidence="12">The sequence shown here is derived from an EMBL/GenBank/DDBJ whole genome shotgun (WGS) entry which is preliminary data.</text>
</comment>
<organism evidence="12 13">
    <name type="scientific">Dyella flagellata</name>
    <dbReference type="NCBI Taxonomy" id="1867833"/>
    <lineage>
        <taxon>Bacteria</taxon>
        <taxon>Pseudomonadati</taxon>
        <taxon>Pseudomonadota</taxon>
        <taxon>Gammaproteobacteria</taxon>
        <taxon>Lysobacterales</taxon>
        <taxon>Rhodanobacteraceae</taxon>
        <taxon>Dyella</taxon>
    </lineage>
</organism>
<dbReference type="EC" id="3.4.13.22" evidence="9 10"/>
<feature type="chain" id="PRO_5047204668" description="D-alanyl-D-alanine dipeptidase" evidence="11">
    <location>
        <begin position="23"/>
        <end position="261"/>
    </location>
</feature>
<keyword evidence="4 9" id="KW-0378">Hydrolase</keyword>
<feature type="binding site" evidence="9">
    <location>
        <position position="239"/>
    </location>
    <ligand>
        <name>Zn(2+)</name>
        <dbReference type="ChEBI" id="CHEBI:29105"/>
        <note>catalytic</note>
    </ligand>
</feature>
<dbReference type="InterPro" id="IPR000755">
    <property type="entry name" value="A_A_dipeptidase"/>
</dbReference>
<dbReference type="PIRSF" id="PIRSF026671">
    <property type="entry name" value="AA_dipeptidase"/>
    <property type="match status" value="1"/>
</dbReference>
<keyword evidence="5 9" id="KW-0862">Zinc</keyword>
<feature type="binding site" evidence="9">
    <location>
        <position position="155"/>
    </location>
    <ligand>
        <name>Zn(2+)</name>
        <dbReference type="ChEBI" id="CHEBI:29105"/>
        <note>catalytic</note>
    </ligand>
</feature>
<evidence type="ECO:0000256" key="1">
    <source>
        <dbReference type="ARBA" id="ARBA00001362"/>
    </source>
</evidence>
<protein>
    <recommendedName>
        <fullName evidence="9 10">D-alanyl-D-alanine dipeptidase</fullName>
        <shortName evidence="9 10">D-Ala-D-Ala dipeptidase</shortName>
        <ecNumber evidence="9 10">3.4.13.22</ecNumber>
    </recommendedName>
</protein>
<evidence type="ECO:0000313" key="12">
    <source>
        <dbReference type="EMBL" id="GLQ88340.1"/>
    </source>
</evidence>
<evidence type="ECO:0000256" key="9">
    <source>
        <dbReference type="HAMAP-Rule" id="MF_01924"/>
    </source>
</evidence>
<evidence type="ECO:0000256" key="5">
    <source>
        <dbReference type="ARBA" id="ARBA00022833"/>
    </source>
</evidence>
<dbReference type="PANTHER" id="PTHR43126">
    <property type="entry name" value="D-ALANYL-D-ALANINE DIPEPTIDASE"/>
    <property type="match status" value="1"/>
</dbReference>
<reference evidence="13" key="1">
    <citation type="journal article" date="2019" name="Int. J. Syst. Evol. Microbiol.">
        <title>The Global Catalogue of Microorganisms (GCM) 10K type strain sequencing project: providing services to taxonomists for standard genome sequencing and annotation.</title>
        <authorList>
            <consortium name="The Broad Institute Genomics Platform"/>
            <consortium name="The Broad Institute Genome Sequencing Center for Infectious Disease"/>
            <person name="Wu L."/>
            <person name="Ma J."/>
        </authorList>
    </citation>
    <scope>NUCLEOTIDE SEQUENCE [LARGE SCALE GENOMIC DNA]</scope>
    <source>
        <strain evidence="13">NBRC 111981</strain>
    </source>
</reference>
<dbReference type="EMBL" id="BSOA01000015">
    <property type="protein sequence ID" value="GLQ88340.1"/>
    <property type="molecule type" value="Genomic_DNA"/>
</dbReference>
<keyword evidence="2 9" id="KW-0645">Protease</keyword>
<evidence type="ECO:0000256" key="10">
    <source>
        <dbReference type="PIRNR" id="PIRNR026671"/>
    </source>
</evidence>
<gene>
    <name evidence="12" type="primary">pcgL</name>
    <name evidence="9" type="synonym">ddpX</name>
    <name evidence="12" type="ORF">GCM10007898_19090</name>
</gene>
<comment type="cofactor">
    <cofactor evidence="9">
        <name>Zn(2+)</name>
        <dbReference type="ChEBI" id="CHEBI:29105"/>
    </cofactor>
    <text evidence="9">Binds 1 zinc ion per subunit.</text>
</comment>
<dbReference type="CDD" id="cd14817">
    <property type="entry name" value="D-Ala-D-Ala_dipeptidase_VanX"/>
    <property type="match status" value="1"/>
</dbReference>
<dbReference type="SUPFAM" id="SSF55166">
    <property type="entry name" value="Hedgehog/DD-peptidase"/>
    <property type="match status" value="1"/>
</dbReference>
<dbReference type="HAMAP" id="MF_01924">
    <property type="entry name" value="A_A_dipeptidase"/>
    <property type="match status" value="1"/>
</dbReference>
<feature type="signal peptide" evidence="11">
    <location>
        <begin position="1"/>
        <end position="22"/>
    </location>
</feature>
<dbReference type="Proteomes" id="UP001156627">
    <property type="component" value="Unassembled WGS sequence"/>
</dbReference>
<dbReference type="PANTHER" id="PTHR43126:SF1">
    <property type="entry name" value="D-ALANYL-D-ALANINE DIPEPTIDASE"/>
    <property type="match status" value="1"/>
</dbReference>
<evidence type="ECO:0000256" key="3">
    <source>
        <dbReference type="ARBA" id="ARBA00022723"/>
    </source>
</evidence>
<evidence type="ECO:0000256" key="6">
    <source>
        <dbReference type="ARBA" id="ARBA00022997"/>
    </source>
</evidence>
<comment type="function">
    <text evidence="9 10">Catalyzes hydrolysis of the D-alanyl-D-alanine dipeptide.</text>
</comment>
<evidence type="ECO:0000313" key="13">
    <source>
        <dbReference type="Proteomes" id="UP001156627"/>
    </source>
</evidence>
<feature type="binding site" evidence="9">
    <location>
        <position position="148"/>
    </location>
    <ligand>
        <name>Zn(2+)</name>
        <dbReference type="ChEBI" id="CHEBI:29105"/>
        <note>catalytic</note>
    </ligand>
</feature>
<feature type="site" description="Transition state stabilizer" evidence="9">
    <location>
        <position position="103"/>
    </location>
</feature>
<accession>A0ABQ5X9R7</accession>
<evidence type="ECO:0000256" key="11">
    <source>
        <dbReference type="SAM" id="SignalP"/>
    </source>
</evidence>
<keyword evidence="6 9" id="KW-0224">Dipeptidase</keyword>
<evidence type="ECO:0000256" key="2">
    <source>
        <dbReference type="ARBA" id="ARBA00022670"/>
    </source>
</evidence>
<comment type="catalytic activity">
    <reaction evidence="1 9 10">
        <text>D-alanyl-D-alanine + H2O = 2 D-alanine</text>
        <dbReference type="Rhea" id="RHEA:20661"/>
        <dbReference type="ChEBI" id="CHEBI:15377"/>
        <dbReference type="ChEBI" id="CHEBI:57416"/>
        <dbReference type="ChEBI" id="CHEBI:57822"/>
        <dbReference type="EC" id="3.4.13.22"/>
    </reaction>
</comment>
<name>A0ABQ5X9R7_9GAMM</name>
<keyword evidence="7 9" id="KW-0482">Metalloprotease</keyword>
<keyword evidence="11" id="KW-0732">Signal</keyword>
<keyword evidence="3 9" id="KW-0479">Metal-binding</keyword>
<comment type="similarity">
    <text evidence="9 10">Belongs to the peptidase M15D family.</text>
</comment>
<keyword evidence="13" id="KW-1185">Reference proteome</keyword>
<dbReference type="Gene3D" id="3.30.1380.10">
    <property type="match status" value="1"/>
</dbReference>
<evidence type="ECO:0000256" key="7">
    <source>
        <dbReference type="ARBA" id="ARBA00023049"/>
    </source>
</evidence>
<evidence type="ECO:0000256" key="4">
    <source>
        <dbReference type="ARBA" id="ARBA00022801"/>
    </source>
</evidence>
<dbReference type="RefSeq" id="WP_284331785.1">
    <property type="nucleotide sequence ID" value="NZ_BSOA01000015.1"/>
</dbReference>
<sequence>MAKHLIVVVGMAAWLASAASIATDQALRVEKSRPGDFVDVGRAIPSMQFDIRYDSAHNFVGRRIHGYEQAACLLTEPAVAALKKVEDELLAMGLTLKAYDCYRPQSAVDDFVSWAADAKQLRMQAEFYPSVPKDRLFEQGYIAAHSGHSRGSTIDLTIVPVDSVVSSVAADAPLQDCAAPKEKRAPDNSLDFGTGFDCFSPVAHPSYQAISPQAKANRLLLQTLMTNAGFVPLETEWWHFTLKNEPYPRTYFDFPVRHGSP</sequence>